<proteinExistence type="predicted"/>
<evidence type="ECO:0000313" key="1">
    <source>
        <dbReference type="EMBL" id="KAK8192768.1"/>
    </source>
</evidence>
<gene>
    <name evidence="1" type="ORF">M8818_007940</name>
</gene>
<accession>A0ACC3S3S9</accession>
<organism evidence="1 2">
    <name type="scientific">Zalaria obscura</name>
    <dbReference type="NCBI Taxonomy" id="2024903"/>
    <lineage>
        <taxon>Eukaryota</taxon>
        <taxon>Fungi</taxon>
        <taxon>Dikarya</taxon>
        <taxon>Ascomycota</taxon>
        <taxon>Pezizomycotina</taxon>
        <taxon>Dothideomycetes</taxon>
        <taxon>Dothideomycetidae</taxon>
        <taxon>Dothideales</taxon>
        <taxon>Zalariaceae</taxon>
        <taxon>Zalaria</taxon>
    </lineage>
</organism>
<name>A0ACC3S3S9_9PEZI</name>
<sequence>MEDSEEDGRGLISLVKDTVLAPFHLATSKPAQRAYLTSILFASASIILLFFAIAAYILFYWSYVPRIGFSRVVHLQFDNVHRAVDTTFTHPWGLATLTPDIVNAQQYDVTVQLRMPRTPDNINTGNFMLDVKMYGPGEKGSGPLSIVKDGITSATGASQHGVLAHSRRPAILTYYSPLVELAYKATELHWYLLRWRDEAETLAVQMFEGVQFPKGWRNLPSTLRLEVQSEHRMQVYEAKVEFRARFRGLRWLMYNHRIISAVAFIAGFWTTEMVATGLAWLVLSMIMFPGDKDQAVVKKQEHENGRIKNEDADEDEMDAMSDTERTFPSYGSQPPLRYQSPVKKEESELDRVLQAPPAQGIEADDEDEDADFLLDERGRAIDSGLGTSLESSGGGARSVRRRRSRLSDPK</sequence>
<keyword evidence="2" id="KW-1185">Reference proteome</keyword>
<evidence type="ECO:0000313" key="2">
    <source>
        <dbReference type="Proteomes" id="UP001320706"/>
    </source>
</evidence>
<reference evidence="1" key="1">
    <citation type="submission" date="2024-02" db="EMBL/GenBank/DDBJ databases">
        <title>Metagenome Assembled Genome of Zalaria obscura JY119.</title>
        <authorList>
            <person name="Vighnesh L."/>
            <person name="Jagadeeshwari U."/>
            <person name="Venkata Ramana C."/>
            <person name="Sasikala C."/>
        </authorList>
    </citation>
    <scope>NUCLEOTIDE SEQUENCE</scope>
    <source>
        <strain evidence="1">JY119</strain>
    </source>
</reference>
<dbReference type="Proteomes" id="UP001320706">
    <property type="component" value="Unassembled WGS sequence"/>
</dbReference>
<comment type="caution">
    <text evidence="1">The sequence shown here is derived from an EMBL/GenBank/DDBJ whole genome shotgun (WGS) entry which is preliminary data.</text>
</comment>
<protein>
    <submittedName>
        <fullName evidence="1">Uncharacterized protein</fullName>
    </submittedName>
</protein>
<dbReference type="EMBL" id="JAMKPW020000044">
    <property type="protein sequence ID" value="KAK8192768.1"/>
    <property type="molecule type" value="Genomic_DNA"/>
</dbReference>